<evidence type="ECO:0000256" key="4">
    <source>
        <dbReference type="ARBA" id="ARBA00022729"/>
    </source>
</evidence>
<keyword evidence="4 6" id="KW-0732">Signal</keyword>
<evidence type="ECO:0000313" key="9">
    <source>
        <dbReference type="Proteomes" id="UP000313312"/>
    </source>
</evidence>
<protein>
    <submittedName>
        <fullName evidence="8">Peptide ABC transporter substrate-binding protein</fullName>
    </submittedName>
</protein>
<dbReference type="PIRSF" id="PIRSF002741">
    <property type="entry name" value="MppA"/>
    <property type="match status" value="1"/>
</dbReference>
<dbReference type="GO" id="GO:0043190">
    <property type="term" value="C:ATP-binding cassette (ABC) transporter complex"/>
    <property type="evidence" value="ECO:0007669"/>
    <property type="project" value="InterPro"/>
</dbReference>
<dbReference type="Gene3D" id="3.10.105.10">
    <property type="entry name" value="Dipeptide-binding Protein, Domain 3"/>
    <property type="match status" value="1"/>
</dbReference>
<comment type="similarity">
    <text evidence="2">Belongs to the bacterial solute-binding protein 5 family.</text>
</comment>
<dbReference type="AlphaFoldDB" id="A0A5C4TK99"/>
<dbReference type="InterPro" id="IPR030678">
    <property type="entry name" value="Peptide/Ni-bd"/>
</dbReference>
<dbReference type="GO" id="GO:1904680">
    <property type="term" value="F:peptide transmembrane transporter activity"/>
    <property type="evidence" value="ECO:0007669"/>
    <property type="project" value="TreeGrafter"/>
</dbReference>
<gene>
    <name evidence="8" type="ORF">DID87_02605</name>
</gene>
<dbReference type="GO" id="GO:0015833">
    <property type="term" value="P:peptide transport"/>
    <property type="evidence" value="ECO:0007669"/>
    <property type="project" value="UniProtKB-KW"/>
</dbReference>
<evidence type="ECO:0000256" key="3">
    <source>
        <dbReference type="ARBA" id="ARBA00022448"/>
    </source>
</evidence>
<proteinExistence type="inferred from homology"/>
<dbReference type="SUPFAM" id="SSF53850">
    <property type="entry name" value="Periplasmic binding protein-like II"/>
    <property type="match status" value="1"/>
</dbReference>
<comment type="caution">
    <text evidence="8">The sequence shown here is derived from an EMBL/GenBank/DDBJ whole genome shotgun (WGS) entry which is preliminary data.</text>
</comment>
<dbReference type="EMBL" id="QFCR01000005">
    <property type="protein sequence ID" value="TNK90699.1"/>
    <property type="molecule type" value="Genomic_DNA"/>
</dbReference>
<keyword evidence="5" id="KW-0571">Peptide transport</keyword>
<dbReference type="Gene3D" id="3.40.190.10">
    <property type="entry name" value="Periplasmic binding protein-like II"/>
    <property type="match status" value="1"/>
</dbReference>
<feature type="domain" description="Solute-binding protein family 5" evidence="7">
    <location>
        <begin position="80"/>
        <end position="470"/>
    </location>
</feature>
<dbReference type="FunFam" id="3.90.76.10:FF:000001">
    <property type="entry name" value="Oligopeptide ABC transporter substrate-binding protein"/>
    <property type="match status" value="1"/>
</dbReference>
<evidence type="ECO:0000256" key="2">
    <source>
        <dbReference type="ARBA" id="ARBA00005695"/>
    </source>
</evidence>
<organism evidence="8 9">
    <name type="scientific">Fructilactobacillus sanfranciscensis</name>
    <name type="common">Lactobacillus sanfranciscensis</name>
    <dbReference type="NCBI Taxonomy" id="1625"/>
    <lineage>
        <taxon>Bacteria</taxon>
        <taxon>Bacillati</taxon>
        <taxon>Bacillota</taxon>
        <taxon>Bacilli</taxon>
        <taxon>Lactobacillales</taxon>
        <taxon>Lactobacillaceae</taxon>
        <taxon>Fructilactobacillus</taxon>
    </lineage>
</organism>
<keyword evidence="5" id="KW-0653">Protein transport</keyword>
<dbReference type="PROSITE" id="PS51257">
    <property type="entry name" value="PROKAR_LIPOPROTEIN"/>
    <property type="match status" value="1"/>
</dbReference>
<dbReference type="Gene3D" id="3.90.76.10">
    <property type="entry name" value="Dipeptide-binding Protein, Domain 1"/>
    <property type="match status" value="1"/>
</dbReference>
<evidence type="ECO:0000259" key="7">
    <source>
        <dbReference type="Pfam" id="PF00496"/>
    </source>
</evidence>
<feature type="chain" id="PRO_5039548114" evidence="6">
    <location>
        <begin position="24"/>
        <end position="549"/>
    </location>
</feature>
<evidence type="ECO:0000313" key="8">
    <source>
        <dbReference type="EMBL" id="TNK90699.1"/>
    </source>
</evidence>
<feature type="signal peptide" evidence="6">
    <location>
        <begin position="1"/>
        <end position="23"/>
    </location>
</feature>
<dbReference type="InterPro" id="IPR000914">
    <property type="entry name" value="SBP_5_dom"/>
</dbReference>
<dbReference type="CDD" id="cd08504">
    <property type="entry name" value="PBP2_OppA"/>
    <property type="match status" value="1"/>
</dbReference>
<evidence type="ECO:0000256" key="1">
    <source>
        <dbReference type="ARBA" id="ARBA00004196"/>
    </source>
</evidence>
<sequence>MKNLRYSKLISFAIIGVSALVLTGCGAQKHDSSSPKDKTMAVSSKATITTMDSSLNTDQYGAQNLNNTMEGLYRYTGKQLKPGVAKSIAKPTDGGKRYTIELKHTKWSNGDPVTANDFVYAWRRICDPKTGSQYSYIYSGIKNADDIVAGKKAPDTLGIKALGKYKLQVTLEHPIPYFDTLVSGGQFLPINKKAVDKMGDQYGLTSKGMIFNGPFKLENWKVGDTEWHEVKNKSYWNAKNVKLNELKYYYIADPNTGLNLYDTNVLDRYADLSGDSARQLAHNKDFKTTPNNGTYFLELNEKSHPYLKNEKLRQAMSMTINRDELCNNILGKTGLPAHSLVPSKMSKSPTTGVDFTDEPSAIADRKYTEYNPELAKKLWQEGLKETGQKQINLTLTADNTDTTKKMAEYLQSNMEKDLPGFHLNISSVPFKTRLQRQVSKNFDMVTSAWVADYPDPTNFLDLQTTGNSNNDGSWSNKEYDEAVKKAETTDANNPEARWNDMLKAQHIITKEQGVITTYQDNGAALTKPNSKGFNITPTGIYDMGAAYKK</sequence>
<dbReference type="FunFam" id="3.10.105.10:FF:000001">
    <property type="entry name" value="Oligopeptide ABC transporter, oligopeptide-binding protein"/>
    <property type="match status" value="1"/>
</dbReference>
<dbReference type="GO" id="GO:0030288">
    <property type="term" value="C:outer membrane-bounded periplasmic space"/>
    <property type="evidence" value="ECO:0007669"/>
    <property type="project" value="UniProtKB-ARBA"/>
</dbReference>
<comment type="subcellular location">
    <subcellularLocation>
        <location evidence="1">Cell envelope</location>
    </subcellularLocation>
</comment>
<evidence type="ECO:0000256" key="6">
    <source>
        <dbReference type="SAM" id="SignalP"/>
    </source>
</evidence>
<keyword evidence="3" id="KW-0813">Transport</keyword>
<evidence type="ECO:0000256" key="5">
    <source>
        <dbReference type="ARBA" id="ARBA00022856"/>
    </source>
</evidence>
<dbReference type="PANTHER" id="PTHR30290">
    <property type="entry name" value="PERIPLASMIC BINDING COMPONENT OF ABC TRANSPORTER"/>
    <property type="match status" value="1"/>
</dbReference>
<dbReference type="RefSeq" id="WP_139554917.1">
    <property type="nucleotide sequence ID" value="NZ_JARBEV010000006.1"/>
</dbReference>
<name>A0A5C4TK99_FRUSA</name>
<dbReference type="PANTHER" id="PTHR30290:SF10">
    <property type="entry name" value="PERIPLASMIC OLIGOPEPTIDE-BINDING PROTEIN-RELATED"/>
    <property type="match status" value="1"/>
</dbReference>
<reference evidence="8 9" key="1">
    <citation type="submission" date="2018-05" db="EMBL/GenBank/DDBJ databases">
        <title>Lactobacillus sanfranciscensis Ah4 draft denome sequence.</title>
        <authorList>
            <person name="Zhang G."/>
        </authorList>
    </citation>
    <scope>NUCLEOTIDE SEQUENCE [LARGE SCALE GENOMIC DNA]</scope>
    <source>
        <strain evidence="8 9">Ah4</strain>
    </source>
</reference>
<dbReference type="Proteomes" id="UP000313312">
    <property type="component" value="Unassembled WGS sequence"/>
</dbReference>
<dbReference type="Pfam" id="PF00496">
    <property type="entry name" value="SBP_bac_5"/>
    <property type="match status" value="1"/>
</dbReference>
<accession>A0A5C4TK99</accession>
<dbReference type="InterPro" id="IPR039424">
    <property type="entry name" value="SBP_5"/>
</dbReference>